<reference evidence="2" key="2">
    <citation type="submission" date="2020-06" db="EMBL/GenBank/DDBJ databases">
        <authorList>
            <person name="Sheffer M."/>
        </authorList>
    </citation>
    <scope>NUCLEOTIDE SEQUENCE</scope>
</reference>
<name>A0A8T0FJM7_ARGBR</name>
<accession>A0A8T0FJM7</accession>
<dbReference type="InterPro" id="IPR021001">
    <property type="entry name" value="Spidroin_C"/>
</dbReference>
<dbReference type="AlphaFoldDB" id="A0A8T0FJM7"/>
<reference evidence="2" key="1">
    <citation type="journal article" date="2020" name="bioRxiv">
        <title>Chromosome-level reference genome of the European wasp spider Argiope bruennichi: a resource for studies on range expansion and evolutionary adaptation.</title>
        <authorList>
            <person name="Sheffer M.M."/>
            <person name="Hoppe A."/>
            <person name="Krehenwinkel H."/>
            <person name="Uhl G."/>
            <person name="Kuss A.W."/>
            <person name="Jensen L."/>
            <person name="Jensen C."/>
            <person name="Gillespie R.G."/>
            <person name="Hoff K.J."/>
            <person name="Prost S."/>
        </authorList>
    </citation>
    <scope>NUCLEOTIDE SEQUENCE</scope>
</reference>
<sequence>MTLVPALASSLPALRPTVTLREQLLLPAVLTPATQDTVRNPFKAILFSVKRNLQAFPSGSTGYNRNAHSGSVFKAILFRSIVRLYRISFKTDGFSRTTAASSGSVSGQRSVGQTSAFSASTESQGVFGQSSGSASRLAFGAGQSAGAALTGALNSPIGLRSGSAASRINQLTSSLTNSIGPNGVDANALARSLQSSFSNLRSSGMSSSDAKIEVFKLESHVGCFTTFESTRISRNESCNGVFCSQFCCQVV</sequence>
<evidence type="ECO:0000313" key="3">
    <source>
        <dbReference type="Proteomes" id="UP000807504"/>
    </source>
</evidence>
<dbReference type="Gene3D" id="1.10.10.1350">
    <property type="entry name" value="Spidroin domain, C-terminal domain"/>
    <property type="match status" value="1"/>
</dbReference>
<evidence type="ECO:0000313" key="2">
    <source>
        <dbReference type="EMBL" id="KAF8789013.1"/>
    </source>
</evidence>
<evidence type="ECO:0000259" key="1">
    <source>
        <dbReference type="Pfam" id="PF11260"/>
    </source>
</evidence>
<proteinExistence type="predicted"/>
<dbReference type="InterPro" id="IPR038542">
    <property type="entry name" value="Spidroin_C_sf"/>
</dbReference>
<protein>
    <recommendedName>
        <fullName evidence="1">Spidroin C-terminal domain-containing protein</fullName>
    </recommendedName>
</protein>
<organism evidence="2 3">
    <name type="scientific">Argiope bruennichi</name>
    <name type="common">Wasp spider</name>
    <name type="synonym">Aranea bruennichi</name>
    <dbReference type="NCBI Taxonomy" id="94029"/>
    <lineage>
        <taxon>Eukaryota</taxon>
        <taxon>Metazoa</taxon>
        <taxon>Ecdysozoa</taxon>
        <taxon>Arthropoda</taxon>
        <taxon>Chelicerata</taxon>
        <taxon>Arachnida</taxon>
        <taxon>Araneae</taxon>
        <taxon>Araneomorphae</taxon>
        <taxon>Entelegynae</taxon>
        <taxon>Araneoidea</taxon>
        <taxon>Araneidae</taxon>
        <taxon>Argiope</taxon>
    </lineage>
</organism>
<gene>
    <name evidence="2" type="ORF">HNY73_006995</name>
</gene>
<dbReference type="Pfam" id="PF11260">
    <property type="entry name" value="Spidroin_MaSp"/>
    <property type="match status" value="1"/>
</dbReference>
<feature type="domain" description="Spidroin C-terminal" evidence="1">
    <location>
        <begin position="155"/>
        <end position="232"/>
    </location>
</feature>
<keyword evidence="3" id="KW-1185">Reference proteome</keyword>
<comment type="caution">
    <text evidence="2">The sequence shown here is derived from an EMBL/GenBank/DDBJ whole genome shotgun (WGS) entry which is preliminary data.</text>
</comment>
<dbReference type="Proteomes" id="UP000807504">
    <property type="component" value="Unassembled WGS sequence"/>
</dbReference>
<dbReference type="EMBL" id="JABXBU010000012">
    <property type="protein sequence ID" value="KAF8789013.1"/>
    <property type="molecule type" value="Genomic_DNA"/>
</dbReference>